<dbReference type="InterPro" id="IPR001647">
    <property type="entry name" value="HTH_TetR"/>
</dbReference>
<evidence type="ECO:0000313" key="6">
    <source>
        <dbReference type="EMBL" id="TDW17781.1"/>
    </source>
</evidence>
<evidence type="ECO:0000313" key="7">
    <source>
        <dbReference type="Proteomes" id="UP000295447"/>
    </source>
</evidence>
<dbReference type="SUPFAM" id="SSF46689">
    <property type="entry name" value="Homeodomain-like"/>
    <property type="match status" value="1"/>
</dbReference>
<proteinExistence type="predicted"/>
<dbReference type="OrthoDB" id="8688418at2"/>
<dbReference type="RefSeq" id="WP_134120854.1">
    <property type="nucleotide sequence ID" value="NZ_SODF01000002.1"/>
</dbReference>
<organism evidence="6 7">
    <name type="scientific">Kribbella kalugense</name>
    <dbReference type="NCBI Taxonomy" id="2512221"/>
    <lineage>
        <taxon>Bacteria</taxon>
        <taxon>Bacillati</taxon>
        <taxon>Actinomycetota</taxon>
        <taxon>Actinomycetes</taxon>
        <taxon>Propionibacteriales</taxon>
        <taxon>Kribbellaceae</taxon>
        <taxon>Kribbella</taxon>
    </lineage>
</organism>
<dbReference type="Pfam" id="PF17754">
    <property type="entry name" value="TetR_C_14"/>
    <property type="match status" value="1"/>
</dbReference>
<keyword evidence="2 4" id="KW-0238">DNA-binding</keyword>
<protein>
    <submittedName>
        <fullName evidence="6">TetR family transcriptional regulator</fullName>
    </submittedName>
</protein>
<dbReference type="InterPro" id="IPR050109">
    <property type="entry name" value="HTH-type_TetR-like_transc_reg"/>
</dbReference>
<dbReference type="PROSITE" id="PS50977">
    <property type="entry name" value="HTH_TETR_2"/>
    <property type="match status" value="1"/>
</dbReference>
<dbReference type="InterPro" id="IPR009057">
    <property type="entry name" value="Homeodomain-like_sf"/>
</dbReference>
<dbReference type="Gene3D" id="1.10.10.60">
    <property type="entry name" value="Homeodomain-like"/>
    <property type="match status" value="1"/>
</dbReference>
<sequence length="198" mass="21427">MTGLRERKKFATRQALGIAAMRLAIERGLENVLVEDIAAAAGVSPRTYNNYFANKYEAICALATDRAVRAGLALRERPPDEPLWESIRHSVLVEYEGGDPDPEWVAGVRLVTAAPELHGEYLKARRAMEHELADAIAVRTGASAGDLEPVVLAAAVNAATEHAVGQWLEAGGSVPVHAYVQNALCELESLLPVERPIR</sequence>
<dbReference type="EMBL" id="SODF01000002">
    <property type="protein sequence ID" value="TDW17781.1"/>
    <property type="molecule type" value="Genomic_DNA"/>
</dbReference>
<dbReference type="Proteomes" id="UP000295447">
    <property type="component" value="Unassembled WGS sequence"/>
</dbReference>
<comment type="caution">
    <text evidence="6">The sequence shown here is derived from an EMBL/GenBank/DDBJ whole genome shotgun (WGS) entry which is preliminary data.</text>
</comment>
<dbReference type="Pfam" id="PF00440">
    <property type="entry name" value="TetR_N"/>
    <property type="match status" value="1"/>
</dbReference>
<feature type="DNA-binding region" description="H-T-H motif" evidence="4">
    <location>
        <begin position="33"/>
        <end position="52"/>
    </location>
</feature>
<dbReference type="GO" id="GO:0003700">
    <property type="term" value="F:DNA-binding transcription factor activity"/>
    <property type="evidence" value="ECO:0007669"/>
    <property type="project" value="TreeGrafter"/>
</dbReference>
<dbReference type="GO" id="GO:0000976">
    <property type="term" value="F:transcription cis-regulatory region binding"/>
    <property type="evidence" value="ECO:0007669"/>
    <property type="project" value="TreeGrafter"/>
</dbReference>
<dbReference type="InterPro" id="IPR041347">
    <property type="entry name" value="MftR_C"/>
</dbReference>
<evidence type="ECO:0000256" key="3">
    <source>
        <dbReference type="ARBA" id="ARBA00023163"/>
    </source>
</evidence>
<dbReference type="Gene3D" id="1.10.357.10">
    <property type="entry name" value="Tetracycline Repressor, domain 2"/>
    <property type="match status" value="1"/>
</dbReference>
<reference evidence="6 7" key="1">
    <citation type="submission" date="2019-03" db="EMBL/GenBank/DDBJ databases">
        <title>Genomic Encyclopedia of Type Strains, Phase III (KMG-III): the genomes of soil and plant-associated and newly described type strains.</title>
        <authorList>
            <person name="Whitman W."/>
        </authorList>
    </citation>
    <scope>NUCLEOTIDE SEQUENCE [LARGE SCALE GENOMIC DNA]</scope>
    <source>
        <strain evidence="6 7">VKM Ac-2570</strain>
    </source>
</reference>
<evidence type="ECO:0000259" key="5">
    <source>
        <dbReference type="PROSITE" id="PS50977"/>
    </source>
</evidence>
<evidence type="ECO:0000256" key="2">
    <source>
        <dbReference type="ARBA" id="ARBA00023125"/>
    </source>
</evidence>
<dbReference type="AlphaFoldDB" id="A0A4R7ZMC6"/>
<accession>A0A4R7ZMC6</accession>
<name>A0A4R7ZMC6_9ACTN</name>
<evidence type="ECO:0000256" key="4">
    <source>
        <dbReference type="PROSITE-ProRule" id="PRU00335"/>
    </source>
</evidence>
<keyword evidence="3" id="KW-0804">Transcription</keyword>
<dbReference type="PANTHER" id="PTHR30055:SF238">
    <property type="entry name" value="MYCOFACTOCIN BIOSYNTHESIS TRANSCRIPTIONAL REGULATOR MFTR-RELATED"/>
    <property type="match status" value="1"/>
</dbReference>
<gene>
    <name evidence="6" type="ORF">EV650_4357</name>
</gene>
<feature type="domain" description="HTH tetR-type" evidence="5">
    <location>
        <begin position="10"/>
        <end position="70"/>
    </location>
</feature>
<dbReference type="PANTHER" id="PTHR30055">
    <property type="entry name" value="HTH-TYPE TRANSCRIPTIONAL REGULATOR RUTR"/>
    <property type="match status" value="1"/>
</dbReference>
<evidence type="ECO:0000256" key="1">
    <source>
        <dbReference type="ARBA" id="ARBA00023015"/>
    </source>
</evidence>
<keyword evidence="1" id="KW-0805">Transcription regulation</keyword>
<keyword evidence="7" id="KW-1185">Reference proteome</keyword>